<organism evidence="1 2">
    <name type="scientific">Fusarium xylarioides</name>
    <dbReference type="NCBI Taxonomy" id="221167"/>
    <lineage>
        <taxon>Eukaryota</taxon>
        <taxon>Fungi</taxon>
        <taxon>Dikarya</taxon>
        <taxon>Ascomycota</taxon>
        <taxon>Pezizomycotina</taxon>
        <taxon>Sordariomycetes</taxon>
        <taxon>Hypocreomycetidae</taxon>
        <taxon>Hypocreales</taxon>
        <taxon>Nectriaceae</taxon>
        <taxon>Fusarium</taxon>
        <taxon>Fusarium fujikuroi species complex</taxon>
    </lineage>
</organism>
<accession>A0A9P7HWT7</accession>
<evidence type="ECO:0000313" key="1">
    <source>
        <dbReference type="EMBL" id="KAG5768515.1"/>
    </source>
</evidence>
<name>A0A9P7HWT7_9HYPO</name>
<protein>
    <submittedName>
        <fullName evidence="1">Uncharacterized protein</fullName>
    </submittedName>
</protein>
<evidence type="ECO:0000313" key="2">
    <source>
        <dbReference type="Proteomes" id="UP000750502"/>
    </source>
</evidence>
<comment type="caution">
    <text evidence="1">The sequence shown here is derived from an EMBL/GenBank/DDBJ whole genome shotgun (WGS) entry which is preliminary data.</text>
</comment>
<sequence length="109" mass="12457">MEQSPDRSAFFAFGTRSYNRGNLPLEMNLHQTSFPKFVLRENEYSDCMSCLQETASQMRLGPTSCWGRYTDMPSMRFDGQGLRHSARFSLQALNYVIPKSSLGSLLKTM</sequence>
<gene>
    <name evidence="1" type="ORF">H9Q72_003980</name>
</gene>
<keyword evidence="2" id="KW-1185">Reference proteome</keyword>
<dbReference type="EMBL" id="JADFTT010000099">
    <property type="protein sequence ID" value="KAG5768515.1"/>
    <property type="molecule type" value="Genomic_DNA"/>
</dbReference>
<proteinExistence type="predicted"/>
<dbReference type="AlphaFoldDB" id="A0A9P7HWT7"/>
<reference evidence="1" key="2">
    <citation type="submission" date="2020-10" db="EMBL/GenBank/DDBJ databases">
        <authorList>
            <person name="Peck L.D."/>
            <person name="Nowell R.W."/>
            <person name="Flood J."/>
            <person name="Ryan M.J."/>
            <person name="Barraclough T.G."/>
        </authorList>
    </citation>
    <scope>NUCLEOTIDE SEQUENCE</scope>
    <source>
        <strain evidence="1">IMI 127659i</strain>
    </source>
</reference>
<reference evidence="1" key="1">
    <citation type="journal article" date="2020" name="bioRxiv">
        <title>Historical genomics reveals the evolutionary mechanisms behind multiple outbreaks of the host-specific coffee wilt pathogen Fusarium xylarioides.</title>
        <authorList>
            <person name="Peck D."/>
            <person name="Nowell R.W."/>
            <person name="Flood J."/>
            <person name="Ryan M.J."/>
            <person name="Barraclough T.G."/>
        </authorList>
    </citation>
    <scope>NUCLEOTIDE SEQUENCE</scope>
    <source>
        <strain evidence="1">IMI 127659i</strain>
    </source>
</reference>
<dbReference type="Proteomes" id="UP000750502">
    <property type="component" value="Unassembled WGS sequence"/>
</dbReference>